<comment type="caution">
    <text evidence="1">The sequence shown here is derived from an EMBL/GenBank/DDBJ whole genome shotgun (WGS) entry which is preliminary data.</text>
</comment>
<sequence>MLRSYWAAPQKAARAGRRCSLCEAIWSFSVTHAPGAEPPARVREALAAQGAIFVVRGVPGVHR</sequence>
<reference evidence="1 2" key="1">
    <citation type="journal article" date="2019" name="Int. J. Syst. Evol. Microbiol.">
        <title>The Global Catalogue of Microorganisms (GCM) 10K type strain sequencing project: providing services to taxonomists for standard genome sequencing and annotation.</title>
        <authorList>
            <consortium name="The Broad Institute Genomics Platform"/>
            <consortium name="The Broad Institute Genome Sequencing Center for Infectious Disease"/>
            <person name="Wu L."/>
            <person name="Ma J."/>
        </authorList>
    </citation>
    <scope>NUCLEOTIDE SEQUENCE [LARGE SCALE GENOMIC DNA]</scope>
    <source>
        <strain evidence="1 2">JCM 16374</strain>
    </source>
</reference>
<organism evidence="1 2">
    <name type="scientific">Streptomyces lunalinharesii</name>
    <dbReference type="NCBI Taxonomy" id="333384"/>
    <lineage>
        <taxon>Bacteria</taxon>
        <taxon>Bacillati</taxon>
        <taxon>Actinomycetota</taxon>
        <taxon>Actinomycetes</taxon>
        <taxon>Kitasatosporales</taxon>
        <taxon>Streptomycetaceae</taxon>
        <taxon>Streptomyces</taxon>
    </lineage>
</organism>
<evidence type="ECO:0000313" key="1">
    <source>
        <dbReference type="EMBL" id="GAA2671652.1"/>
    </source>
</evidence>
<accession>A0ABN3S9U4</accession>
<gene>
    <name evidence="1" type="ORF">GCM10009864_47470</name>
</gene>
<keyword evidence="2" id="KW-1185">Reference proteome</keyword>
<dbReference type="Proteomes" id="UP001500994">
    <property type="component" value="Unassembled WGS sequence"/>
</dbReference>
<evidence type="ECO:0000313" key="2">
    <source>
        <dbReference type="Proteomes" id="UP001500994"/>
    </source>
</evidence>
<protein>
    <submittedName>
        <fullName evidence="1">Uncharacterized protein</fullName>
    </submittedName>
</protein>
<proteinExistence type="predicted"/>
<name>A0ABN3S9U4_9ACTN</name>
<dbReference type="EMBL" id="BAAARK010000016">
    <property type="protein sequence ID" value="GAA2671652.1"/>
    <property type="molecule type" value="Genomic_DNA"/>
</dbReference>